<dbReference type="SMART" id="SM00487">
    <property type="entry name" value="DEXDc"/>
    <property type="match status" value="1"/>
</dbReference>
<feature type="domain" description="Helicase ATP-binding" evidence="5">
    <location>
        <begin position="696"/>
        <end position="859"/>
    </location>
</feature>
<keyword evidence="2 7" id="KW-0547">Nucleotide-binding</keyword>
<accession>A0A1I7KHU8</accession>
<dbReference type="GO" id="GO:0008270">
    <property type="term" value="F:zinc ion binding"/>
    <property type="evidence" value="ECO:0007669"/>
    <property type="project" value="UniProtKB-KW"/>
</dbReference>
<dbReference type="PANTHER" id="PTHR10799">
    <property type="entry name" value="SNF2/RAD54 HELICASE FAMILY"/>
    <property type="match status" value="1"/>
</dbReference>
<evidence type="ECO:0000313" key="8">
    <source>
        <dbReference type="Proteomes" id="UP000198693"/>
    </source>
</evidence>
<dbReference type="PROSITE" id="PS50966">
    <property type="entry name" value="ZF_SWIM"/>
    <property type="match status" value="1"/>
</dbReference>
<evidence type="ECO:0000259" key="5">
    <source>
        <dbReference type="PROSITE" id="PS51192"/>
    </source>
</evidence>
<dbReference type="InterPro" id="IPR014001">
    <property type="entry name" value="Helicase_ATP-bd"/>
</dbReference>
<dbReference type="STRING" id="463301.SAMN04487955_12121"/>
<dbReference type="CDD" id="cd18793">
    <property type="entry name" value="SF2_C_SNF"/>
    <property type="match status" value="1"/>
</dbReference>
<feature type="domain" description="Helicase C-terminal" evidence="6">
    <location>
        <begin position="987"/>
        <end position="1149"/>
    </location>
</feature>
<gene>
    <name evidence="7" type="ORF">SAMN04487955_12121</name>
</gene>
<proteinExistence type="predicted"/>
<keyword evidence="2 7" id="KW-0067">ATP-binding</keyword>
<dbReference type="InterPro" id="IPR000330">
    <property type="entry name" value="SNF2_N"/>
</dbReference>
<feature type="domain" description="SWIM-type" evidence="4">
    <location>
        <begin position="74"/>
        <end position="108"/>
    </location>
</feature>
<evidence type="ECO:0000256" key="3">
    <source>
        <dbReference type="PROSITE-ProRule" id="PRU00325"/>
    </source>
</evidence>
<dbReference type="Gene3D" id="3.40.50.300">
    <property type="entry name" value="P-loop containing nucleotide triphosphate hydrolases"/>
    <property type="match status" value="1"/>
</dbReference>
<dbReference type="GO" id="GO:0016787">
    <property type="term" value="F:hydrolase activity"/>
    <property type="evidence" value="ECO:0007669"/>
    <property type="project" value="UniProtKB-KW"/>
</dbReference>
<protein>
    <submittedName>
        <fullName evidence="7">Helicase conserved C-terminal domain-containing protein</fullName>
    </submittedName>
</protein>
<keyword evidence="3" id="KW-0863">Zinc-finger</keyword>
<evidence type="ECO:0000256" key="2">
    <source>
        <dbReference type="ARBA" id="ARBA00022806"/>
    </source>
</evidence>
<dbReference type="Pfam" id="PF04434">
    <property type="entry name" value="SWIM"/>
    <property type="match status" value="1"/>
</dbReference>
<keyword evidence="3" id="KW-0479">Metal-binding</keyword>
<dbReference type="AlphaFoldDB" id="A0A1I7KHU8"/>
<keyword evidence="1" id="KW-0378">Hydrolase</keyword>
<dbReference type="Pfam" id="PF00271">
    <property type="entry name" value="Helicase_C"/>
    <property type="match status" value="1"/>
</dbReference>
<dbReference type="Gene3D" id="3.40.50.10810">
    <property type="entry name" value="Tandem AAA-ATPase domain"/>
    <property type="match status" value="1"/>
</dbReference>
<evidence type="ECO:0000313" key="7">
    <source>
        <dbReference type="EMBL" id="SFU96999.1"/>
    </source>
</evidence>
<dbReference type="OrthoDB" id="9760715at2"/>
<dbReference type="PROSITE" id="PS51192">
    <property type="entry name" value="HELICASE_ATP_BIND_1"/>
    <property type="match status" value="1"/>
</dbReference>
<dbReference type="CDD" id="cd18012">
    <property type="entry name" value="DEXQc_arch_SWI2_SNF2"/>
    <property type="match status" value="1"/>
</dbReference>
<dbReference type="InterPro" id="IPR001650">
    <property type="entry name" value="Helicase_C-like"/>
</dbReference>
<dbReference type="InterPro" id="IPR049730">
    <property type="entry name" value="SNF2/RAD54-like_C"/>
</dbReference>
<dbReference type="SMART" id="SM00490">
    <property type="entry name" value="HELICc"/>
    <property type="match status" value="1"/>
</dbReference>
<keyword evidence="8" id="KW-1185">Reference proteome</keyword>
<organism evidence="7 8">
    <name type="scientific">Halomonas korlensis</name>
    <dbReference type="NCBI Taxonomy" id="463301"/>
    <lineage>
        <taxon>Bacteria</taxon>
        <taxon>Pseudomonadati</taxon>
        <taxon>Pseudomonadota</taxon>
        <taxon>Gammaproteobacteria</taxon>
        <taxon>Oceanospirillales</taxon>
        <taxon>Halomonadaceae</taxon>
        <taxon>Halomonas</taxon>
    </lineage>
</organism>
<reference evidence="8" key="1">
    <citation type="submission" date="2016-10" db="EMBL/GenBank/DDBJ databases">
        <authorList>
            <person name="Varghese N."/>
            <person name="Submissions S."/>
        </authorList>
    </citation>
    <scope>NUCLEOTIDE SEQUENCE [LARGE SCALE GENOMIC DNA]</scope>
    <source>
        <strain evidence="8">CGMCC 1.6981</strain>
    </source>
</reference>
<dbReference type="EMBL" id="FPBP01000021">
    <property type="protein sequence ID" value="SFU96999.1"/>
    <property type="molecule type" value="Genomic_DNA"/>
</dbReference>
<dbReference type="InterPro" id="IPR038718">
    <property type="entry name" value="SNF2-like_sf"/>
</dbReference>
<dbReference type="GO" id="GO:0005524">
    <property type="term" value="F:ATP binding"/>
    <property type="evidence" value="ECO:0007669"/>
    <property type="project" value="InterPro"/>
</dbReference>
<evidence type="ECO:0000256" key="1">
    <source>
        <dbReference type="ARBA" id="ARBA00022801"/>
    </source>
</evidence>
<dbReference type="Pfam" id="PF00176">
    <property type="entry name" value="SNF2-rel_dom"/>
    <property type="match status" value="1"/>
</dbReference>
<name>A0A1I7KHU8_9GAMM</name>
<dbReference type="GO" id="GO:0004386">
    <property type="term" value="F:helicase activity"/>
    <property type="evidence" value="ECO:0007669"/>
    <property type="project" value="UniProtKB-KW"/>
</dbReference>
<dbReference type="SUPFAM" id="SSF52540">
    <property type="entry name" value="P-loop containing nucleoside triphosphate hydrolases"/>
    <property type="match status" value="2"/>
</dbReference>
<keyword evidence="2 7" id="KW-0347">Helicase</keyword>
<dbReference type="InterPro" id="IPR007527">
    <property type="entry name" value="Znf_SWIM"/>
</dbReference>
<keyword evidence="3" id="KW-0862">Zinc</keyword>
<dbReference type="InterPro" id="IPR027417">
    <property type="entry name" value="P-loop_NTPase"/>
</dbReference>
<evidence type="ECO:0000259" key="6">
    <source>
        <dbReference type="PROSITE" id="PS51194"/>
    </source>
</evidence>
<evidence type="ECO:0000259" key="4">
    <source>
        <dbReference type="PROSITE" id="PS50966"/>
    </source>
</evidence>
<dbReference type="Proteomes" id="UP000198693">
    <property type="component" value="Unassembled WGS sequence"/>
</dbReference>
<sequence length="1156" mass="127284">MSDVPISDPALTLYHALKDVGWQQSFDPGSLARGMGYARQGRVREGIRLERQGHLLVLRAQVDGSGRSRYGTNLAVDPDNPEMGVISDCSCPVGRQCKHAVAVIGNFIDEVEATGIPERDDTTRLEQRWEAWLAEFEAPGATDIPVDRVEEAYRLALFLDVDRDPLSPTLMVSPVLLRPSRQRIRGHGWVKPRAIHARGRGGLQPMPPAGWAPEQEEALELLLQAGTRRQYSVGNEPLWGVISQAFQARSLWSLLESDTPPLLFYQKQTGTLLDVGPACRLTLVWVPDAEGNQHLQADIEPADVVSGNAIVVCAGRELCYLDLEQGRFGRLSGDPELLRRLRYSPPLPPEMSGWLGERLKKTPALADSLPAPQAVQERTLEGVAPRLKVTMQVGQGQLGHRDGVLVPRWIEVGAAVVSFDYDGVEVPPEDGDSAQVFRNGQRLTIVRDPAAELALVRSLPSGMVTLERLQETGAVPAHLTLPAWTLLLPVDGTPPPSAADWPTHLAGPDGWWDMIAQLRQAGCLVAFDDAFPDEPLTLEPDDWYGELEPAGNGWFDLALDIEVDGERLNLLPILRRLLRDPTFPIEPPDHEPDEATWTMWLDDAHRLVLPLARLRSLMAPILDWLGDESDPEAALRLPISAAETVSPLAEHERWAGREDVAALAQRLRELPTSLPAPPGFVGELRNYQSRGLAWLRFLSELETGGILADDMGLGKTVQVLAHVLDERARGALQGPVLVVAPTSLVGNWCAEAARFAPELKVVALQGGKAQRARQFEEALPAADLVVTTYALLIRDLERLRESEFGLLVLDETQAIKNAASQTARAVRELNAKRALAMTGTPLENHLGELWAQLDAVAPGALGSQQWFGQHFRTPIEKNGDVALSQRLSRRISPLMLRRTKQQVLGELPDKTESQREIILTGSQRELYESLRLAQHQRVQQAVAERGLAGSGIVMLDALLKLRQVCCDPRLVKLASARKVRRSAKLEQLRELLPPLIEEGRRILVFSQFTEMLSLIGEVLERDNIPYTTLTGDTPGKTRTQRVALFQQGEIPVFLISLKAGGTGLNLTAADTVIHYDPWWNPAVEAQATGRAHRLGQQNPVFVYKLVCAGTVEERILDLQARKADLAASILEGGSERRSEGPLFDEDDLALLFAPVA</sequence>
<dbReference type="PROSITE" id="PS51194">
    <property type="entry name" value="HELICASE_CTER"/>
    <property type="match status" value="1"/>
</dbReference>
<dbReference type="RefSeq" id="WP_089797601.1">
    <property type="nucleotide sequence ID" value="NZ_FPBP01000021.1"/>
</dbReference>